<protein>
    <submittedName>
        <fullName evidence="2">Uncharacterized protein</fullName>
    </submittedName>
</protein>
<gene>
    <name evidence="2" type="ORF">HaLaN_01874</name>
</gene>
<proteinExistence type="predicted"/>
<feature type="region of interest" description="Disordered" evidence="1">
    <location>
        <begin position="1"/>
        <end position="20"/>
    </location>
</feature>
<accession>A0A699YGS7</accession>
<dbReference type="AlphaFoldDB" id="A0A699YGS7"/>
<evidence type="ECO:0000313" key="2">
    <source>
        <dbReference type="EMBL" id="GFH07118.1"/>
    </source>
</evidence>
<comment type="caution">
    <text evidence="2">The sequence shown here is derived from an EMBL/GenBank/DDBJ whole genome shotgun (WGS) entry which is preliminary data.</text>
</comment>
<feature type="region of interest" description="Disordered" evidence="1">
    <location>
        <begin position="69"/>
        <end position="129"/>
    </location>
</feature>
<feature type="compositionally biased region" description="Low complexity" evidence="1">
    <location>
        <begin position="80"/>
        <end position="91"/>
    </location>
</feature>
<organism evidence="2 3">
    <name type="scientific">Haematococcus lacustris</name>
    <name type="common">Green alga</name>
    <name type="synonym">Haematococcus pluvialis</name>
    <dbReference type="NCBI Taxonomy" id="44745"/>
    <lineage>
        <taxon>Eukaryota</taxon>
        <taxon>Viridiplantae</taxon>
        <taxon>Chlorophyta</taxon>
        <taxon>core chlorophytes</taxon>
        <taxon>Chlorophyceae</taxon>
        <taxon>CS clade</taxon>
        <taxon>Chlamydomonadales</taxon>
        <taxon>Haematococcaceae</taxon>
        <taxon>Haematococcus</taxon>
    </lineage>
</organism>
<feature type="compositionally biased region" description="Low complexity" evidence="1">
    <location>
        <begin position="101"/>
        <end position="119"/>
    </location>
</feature>
<reference evidence="2 3" key="1">
    <citation type="submission" date="2020-02" db="EMBL/GenBank/DDBJ databases">
        <title>Draft genome sequence of Haematococcus lacustris strain NIES-144.</title>
        <authorList>
            <person name="Morimoto D."/>
            <person name="Nakagawa S."/>
            <person name="Yoshida T."/>
            <person name="Sawayama S."/>
        </authorList>
    </citation>
    <scope>NUCLEOTIDE SEQUENCE [LARGE SCALE GENOMIC DNA]</scope>
    <source>
        <strain evidence="2 3">NIES-144</strain>
    </source>
</reference>
<keyword evidence="3" id="KW-1185">Reference proteome</keyword>
<dbReference type="EMBL" id="BLLF01000075">
    <property type="protein sequence ID" value="GFH07118.1"/>
    <property type="molecule type" value="Genomic_DNA"/>
</dbReference>
<name>A0A699YGS7_HAELA</name>
<sequence length="172" mass="18233">MAAWRWLARPPPQPLPHQSQIMQAAEGVEGWPRGAEGRWGKAHPAAHPQHSPLQYLWLPEAVQGMDTADAPSLTFPYLPGASGRRPSVRAAPPSPHDAQRSSRAAAAPPRDTPHPRSGGAAAGGEGEALHQLSLHELTLQQVQEARQLLVRLGYPEDSLSSQGGQAAAQGTG</sequence>
<evidence type="ECO:0000313" key="3">
    <source>
        <dbReference type="Proteomes" id="UP000485058"/>
    </source>
</evidence>
<dbReference type="Proteomes" id="UP000485058">
    <property type="component" value="Unassembled WGS sequence"/>
</dbReference>
<evidence type="ECO:0000256" key="1">
    <source>
        <dbReference type="SAM" id="MobiDB-lite"/>
    </source>
</evidence>